<protein>
    <submittedName>
        <fullName evidence="2">Uncharacterized protein</fullName>
    </submittedName>
</protein>
<dbReference type="EMBL" id="KL142413">
    <property type="protein sequence ID" value="KDR67742.1"/>
    <property type="molecule type" value="Genomic_DNA"/>
</dbReference>
<evidence type="ECO:0000313" key="2">
    <source>
        <dbReference type="EMBL" id="KDR67742.1"/>
    </source>
</evidence>
<dbReference type="Proteomes" id="UP000027222">
    <property type="component" value="Unassembled WGS sequence"/>
</dbReference>
<accession>A0A067SCM7</accession>
<keyword evidence="1" id="KW-0472">Membrane</keyword>
<dbReference type="HOGENOM" id="CLU_953304_0_0_1"/>
<evidence type="ECO:0000256" key="1">
    <source>
        <dbReference type="SAM" id="Phobius"/>
    </source>
</evidence>
<proteinExistence type="predicted"/>
<organism evidence="2 3">
    <name type="scientific">Galerina marginata (strain CBS 339.88)</name>
    <dbReference type="NCBI Taxonomy" id="685588"/>
    <lineage>
        <taxon>Eukaryota</taxon>
        <taxon>Fungi</taxon>
        <taxon>Dikarya</taxon>
        <taxon>Basidiomycota</taxon>
        <taxon>Agaricomycotina</taxon>
        <taxon>Agaricomycetes</taxon>
        <taxon>Agaricomycetidae</taxon>
        <taxon>Agaricales</taxon>
        <taxon>Agaricineae</taxon>
        <taxon>Strophariaceae</taxon>
        <taxon>Galerina</taxon>
    </lineage>
</organism>
<dbReference type="AlphaFoldDB" id="A0A067SCM7"/>
<keyword evidence="1" id="KW-0812">Transmembrane</keyword>
<reference evidence="3" key="1">
    <citation type="journal article" date="2014" name="Proc. Natl. Acad. Sci. U.S.A.">
        <title>Extensive sampling of basidiomycete genomes demonstrates inadequacy of the white-rot/brown-rot paradigm for wood decay fungi.</title>
        <authorList>
            <person name="Riley R."/>
            <person name="Salamov A.A."/>
            <person name="Brown D.W."/>
            <person name="Nagy L.G."/>
            <person name="Floudas D."/>
            <person name="Held B.W."/>
            <person name="Levasseur A."/>
            <person name="Lombard V."/>
            <person name="Morin E."/>
            <person name="Otillar R."/>
            <person name="Lindquist E.A."/>
            <person name="Sun H."/>
            <person name="LaButti K.M."/>
            <person name="Schmutz J."/>
            <person name="Jabbour D."/>
            <person name="Luo H."/>
            <person name="Baker S.E."/>
            <person name="Pisabarro A.G."/>
            <person name="Walton J.D."/>
            <person name="Blanchette R.A."/>
            <person name="Henrissat B."/>
            <person name="Martin F."/>
            <person name="Cullen D."/>
            <person name="Hibbett D.S."/>
            <person name="Grigoriev I.V."/>
        </authorList>
    </citation>
    <scope>NUCLEOTIDE SEQUENCE [LARGE SCALE GENOMIC DNA]</scope>
    <source>
        <strain evidence="3">CBS 339.88</strain>
    </source>
</reference>
<name>A0A067SCM7_GALM3</name>
<feature type="transmembrane region" description="Helical" evidence="1">
    <location>
        <begin position="86"/>
        <end position="105"/>
    </location>
</feature>
<keyword evidence="1" id="KW-1133">Transmembrane helix</keyword>
<keyword evidence="3" id="KW-1185">Reference proteome</keyword>
<evidence type="ECO:0000313" key="3">
    <source>
        <dbReference type="Proteomes" id="UP000027222"/>
    </source>
</evidence>
<sequence>MPAAIDGPHISLYRLFTKRPMTSKTRVDGALHSFIRLFDEREKTKTKVGQELDCRLDHAGAHPARQTICQSAVILHSLAEAGRQGWLGLVLFFNGAIFLSMFLHWHAIVHRTAGLVAQRAFGPSIIQSVLFPCSALRESSKMELWKAFTAQQREFLHVAHGDTLGTLPFLRGFTVSAVFFERLRIVHRRVQPEEDFTILPWLRLLARSALTHTLFFSTTDRDGSLGAQTAPMVLVILQFGKRTGLGLVVDGATTCNEASLAETEEPTCTMEALPFPCQSPFCISVWKGRDNT</sequence>
<gene>
    <name evidence="2" type="ORF">GALMADRAFT_283459</name>
</gene>